<feature type="region of interest" description="Disordered" evidence="8">
    <location>
        <begin position="524"/>
        <end position="567"/>
    </location>
</feature>
<evidence type="ECO:0000256" key="6">
    <source>
        <dbReference type="ARBA" id="ARBA00023303"/>
    </source>
</evidence>
<evidence type="ECO:0000256" key="7">
    <source>
        <dbReference type="RuleBase" id="RU003822"/>
    </source>
</evidence>
<feature type="transmembrane region" description="Helical" evidence="9">
    <location>
        <begin position="206"/>
        <end position="227"/>
    </location>
</feature>
<dbReference type="SUPFAM" id="SSF81296">
    <property type="entry name" value="E set domains"/>
    <property type="match status" value="1"/>
</dbReference>
<dbReference type="Gene3D" id="2.60.40.1400">
    <property type="entry name" value="G protein-activated inward rectifier potassium channel 1"/>
    <property type="match status" value="1"/>
</dbReference>
<gene>
    <name evidence="10" type="ORF">LMXM_09_0480</name>
</gene>
<dbReference type="InterPro" id="IPR014756">
    <property type="entry name" value="Ig_E-set"/>
</dbReference>
<keyword evidence="2 7" id="KW-0633">Potassium transport</keyword>
<feature type="compositionally biased region" description="Basic residues" evidence="8">
    <location>
        <begin position="353"/>
        <end position="368"/>
    </location>
</feature>
<keyword evidence="1 7" id="KW-0813">Transport</keyword>
<comment type="similarity">
    <text evidence="7">Belongs to the inward rectifier-type potassium channel (TC 1.A.2.1) family.</text>
</comment>
<dbReference type="InterPro" id="IPR013518">
    <property type="entry name" value="K_chnl_inward-rec_Kir_cyto"/>
</dbReference>
<feature type="transmembrane region" description="Helical" evidence="9">
    <location>
        <begin position="133"/>
        <end position="158"/>
    </location>
</feature>
<keyword evidence="6 7" id="KW-0407">Ion channel</keyword>
<evidence type="ECO:0000256" key="3">
    <source>
        <dbReference type="ARBA" id="ARBA00022882"/>
    </source>
</evidence>
<organism evidence="10 11">
    <name type="scientific">Leishmania mexicana (strain MHOM/GT/2001/U1103)</name>
    <dbReference type="NCBI Taxonomy" id="929439"/>
    <lineage>
        <taxon>Eukaryota</taxon>
        <taxon>Discoba</taxon>
        <taxon>Euglenozoa</taxon>
        <taxon>Kinetoplastea</taxon>
        <taxon>Metakinetoplastina</taxon>
        <taxon>Trypanosomatida</taxon>
        <taxon>Trypanosomatidae</taxon>
        <taxon>Leishmaniinae</taxon>
        <taxon>Leishmania</taxon>
    </lineage>
</organism>
<dbReference type="RefSeq" id="XP_003872730.1">
    <property type="nucleotide sequence ID" value="XM_003872681.1"/>
</dbReference>
<dbReference type="GO" id="GO:0005242">
    <property type="term" value="F:inward rectifier potassium channel activity"/>
    <property type="evidence" value="ECO:0007669"/>
    <property type="project" value="InterPro"/>
</dbReference>
<evidence type="ECO:0000256" key="9">
    <source>
        <dbReference type="SAM" id="Phobius"/>
    </source>
</evidence>
<keyword evidence="9" id="KW-1133">Transmembrane helix</keyword>
<feature type="region of interest" description="Disordered" evidence="8">
    <location>
        <begin position="1"/>
        <end position="20"/>
    </location>
</feature>
<feature type="region of interest" description="Disordered" evidence="8">
    <location>
        <begin position="321"/>
        <end position="502"/>
    </location>
</feature>
<evidence type="ECO:0000256" key="8">
    <source>
        <dbReference type="SAM" id="MobiDB-lite"/>
    </source>
</evidence>
<evidence type="ECO:0000313" key="10">
    <source>
        <dbReference type="EMBL" id="CBZ24204.1"/>
    </source>
</evidence>
<feature type="compositionally biased region" description="Basic and acidic residues" evidence="8">
    <location>
        <begin position="380"/>
        <end position="396"/>
    </location>
</feature>
<dbReference type="GO" id="GO:1990573">
    <property type="term" value="P:potassium ion import across plasma membrane"/>
    <property type="evidence" value="ECO:0007669"/>
    <property type="project" value="TreeGrafter"/>
</dbReference>
<proteinExistence type="inferred from homology"/>
<comment type="subcellular location">
    <subcellularLocation>
        <location evidence="7">Membrane</location>
        <topology evidence="7">Multi-pass membrane protein</topology>
    </subcellularLocation>
</comment>
<reference evidence="10 11" key="1">
    <citation type="journal article" date="2011" name="Genome Res.">
        <title>Chromosome and gene copy number variation allow major structural change between species and strains of Leishmania.</title>
        <authorList>
            <person name="Rogers M.B."/>
            <person name="Hilley J.D."/>
            <person name="Dickens N.J."/>
            <person name="Wilkes J."/>
            <person name="Bates P.A."/>
            <person name="Depledge D.P."/>
            <person name="Harris D."/>
            <person name="Her Y."/>
            <person name="Herzyk P."/>
            <person name="Imamura H."/>
            <person name="Otto T.D."/>
            <person name="Sanders M."/>
            <person name="Seeger K."/>
            <person name="Dujardin J.C."/>
            <person name="Berriman M."/>
            <person name="Smith D.F."/>
            <person name="Hertz-Fowler C."/>
            <person name="Mottram J.C."/>
        </authorList>
    </citation>
    <scope>NUCLEOTIDE SEQUENCE [LARGE SCALE GENOMIC DNA]</scope>
    <source>
        <strain evidence="10 11">MHOM/GT/2001/U1103</strain>
    </source>
</reference>
<evidence type="ECO:0000256" key="2">
    <source>
        <dbReference type="ARBA" id="ARBA00022538"/>
    </source>
</evidence>
<dbReference type="AlphaFoldDB" id="E9AMP9"/>
<dbReference type="OMA" id="VCSYVNI"/>
<dbReference type="GO" id="GO:0034702">
    <property type="term" value="C:monoatomic ion channel complex"/>
    <property type="evidence" value="ECO:0007669"/>
    <property type="project" value="UniProtKB-KW"/>
</dbReference>
<keyword evidence="5 7" id="KW-0406">Ion transport</keyword>
<sequence>MLRGVSLVPQQRAVKDPQDLPSELKNSLLGVSFFHAPPGYGSTGGSCANSAQVSSPLLAREMSQSQHLFSRGPSPSSLMSRVFRSAKPRYSAGLTGQVPVFDYNGSLTTRQVGVHTFRFRSLSLFYFLRSQPWAVLITYSIVLYLIIVLLITAVYYAWGMACGAAVNAVSAIYFTVVSLAANGGYMGEDGDTMTDATHMCYRGRTAIVMVCSYVNILFVGLVAALVVSKAEYTGKLGHRVVFSDFCTLTTVPGRVDQWRLVFRVANVDNHIPLARGKLRLFCVTAEPLKDYHLRQQQLQELRHSRPMKKLAGSTWSGAHQLLPGVELDGGGGGRQPQRIAPPSAEADDSLHSAKAKRRHAKPHSHRHSALAPLDSAGSGSREDKSGLTRAQRDRQLHKSGSGGHTDEPDSPRRHRWQRREGSLDPHKSHGMPSKESGGRRSGSSRSSSGSDDSTLSTSVASPRYLSVSSSAKATSSTRTGRKAITREKALSPKSRTSSAVDNVDLDEANSSVSSWEGSYLDAASPAAEMGSEPGVAFPGKQSLSPTGIPEPAVSVPIPSRSPSDDDGNVMERVHLCIHEMRWTCAGETYLDRGERGQLSLWYPADIIHIIDERSPLHPFLERPQVAASLGSSCASAEAMSGFARRTDLVRQHLQIVAVFDATEMESGSTITAKRTYTNEDIVAHYKFSDRLVHMHPESSEVLLDFHYFNALLPVHLVEPSTTESDM</sequence>
<evidence type="ECO:0000256" key="1">
    <source>
        <dbReference type="ARBA" id="ARBA00022448"/>
    </source>
</evidence>
<dbReference type="EMBL" id="FR799562">
    <property type="protein sequence ID" value="CBZ24204.1"/>
    <property type="molecule type" value="Genomic_DNA"/>
</dbReference>
<keyword evidence="7 9" id="KW-0812">Transmembrane</keyword>
<dbReference type="OrthoDB" id="273257at2759"/>
<protein>
    <submittedName>
        <fullName evidence="10">Uncharacterized protein</fullName>
    </submittedName>
</protein>
<dbReference type="GO" id="GO:0034765">
    <property type="term" value="P:regulation of monoatomic ion transmembrane transport"/>
    <property type="evidence" value="ECO:0007669"/>
    <property type="project" value="TreeGrafter"/>
</dbReference>
<dbReference type="PANTHER" id="PTHR11767">
    <property type="entry name" value="INWARD RECTIFIER POTASSIUM CHANNEL"/>
    <property type="match status" value="1"/>
</dbReference>
<dbReference type="PANTHER" id="PTHR11767:SF102">
    <property type="entry name" value="INWARDLY RECTIFYING POTASSIUM CHANNEL 1, ISOFORM F"/>
    <property type="match status" value="1"/>
</dbReference>
<dbReference type="InterPro" id="IPR016449">
    <property type="entry name" value="K_chnl_inward-rec_Kir"/>
</dbReference>
<evidence type="ECO:0000256" key="4">
    <source>
        <dbReference type="ARBA" id="ARBA00022958"/>
    </source>
</evidence>
<dbReference type="GO" id="GO:0005886">
    <property type="term" value="C:plasma membrane"/>
    <property type="evidence" value="ECO:0007669"/>
    <property type="project" value="TreeGrafter"/>
</dbReference>
<dbReference type="KEGG" id="lmi:LMXM_09_0480"/>
<name>E9AMP9_LEIMU</name>
<keyword evidence="9" id="KW-0472">Membrane</keyword>
<keyword evidence="11" id="KW-1185">Reference proteome</keyword>
<accession>E9AMP9</accession>
<feature type="compositionally biased region" description="Low complexity" evidence="8">
    <location>
        <begin position="466"/>
        <end position="477"/>
    </location>
</feature>
<feature type="compositionally biased region" description="Low complexity" evidence="8">
    <location>
        <begin position="441"/>
        <end position="458"/>
    </location>
</feature>
<dbReference type="Proteomes" id="UP000007259">
    <property type="component" value="Chromosome 9"/>
</dbReference>
<dbReference type="VEuPathDB" id="TriTrypDB:LmxM.09.0480"/>
<keyword evidence="4 7" id="KW-0630">Potassium</keyword>
<evidence type="ECO:0000256" key="5">
    <source>
        <dbReference type="ARBA" id="ARBA00023065"/>
    </source>
</evidence>
<dbReference type="PhylomeDB" id="E9AMP9"/>
<feature type="compositionally biased region" description="Basic and acidic residues" evidence="8">
    <location>
        <begin position="418"/>
        <end position="427"/>
    </location>
</feature>
<keyword evidence="3 7" id="KW-0851">Voltage-gated channel</keyword>
<dbReference type="GeneID" id="13447558"/>
<feature type="transmembrane region" description="Helical" evidence="9">
    <location>
        <begin position="164"/>
        <end position="185"/>
    </location>
</feature>
<evidence type="ECO:0000313" key="11">
    <source>
        <dbReference type="Proteomes" id="UP000007259"/>
    </source>
</evidence>